<evidence type="ECO:0000256" key="4">
    <source>
        <dbReference type="ARBA" id="ARBA00022630"/>
    </source>
</evidence>
<evidence type="ECO:0000256" key="6">
    <source>
        <dbReference type="ARBA" id="ARBA00023002"/>
    </source>
</evidence>
<evidence type="ECO:0000256" key="5">
    <source>
        <dbReference type="ARBA" id="ARBA00022827"/>
    </source>
</evidence>
<dbReference type="InterPro" id="IPR004099">
    <property type="entry name" value="Pyr_nucl-diS_OxRdtase_dimer"/>
</dbReference>
<dbReference type="AlphaFoldDB" id="A0AA43UCW6"/>
<keyword evidence="12" id="KW-0547">Nucleotide-binding</keyword>
<dbReference type="Gene3D" id="3.30.390.30">
    <property type="match status" value="1"/>
</dbReference>
<sequence>MEKVKKLDTLVIGSGPGGYVAAIRAAQLGQKVTLVERDYIGGVCLNVGCIPSKALIEASKRYANARAEDEMFGLEYHDVSLNWQKTQKWKQEQVVDTLVSGVKFLLDRHGVEIIRGEASFISTKEIQVAWEAENTHYTFNHCIIASGSHPLELKDFRLGERILDSSGVLDLQEIPQRIVFLGGGVIGVELAGLYSRLGSDVTIIEAGERILKNFSLDLVKLVIRQMKKDGVKIITQAQLKDMSAENHKLYLTYEKEGKSVNLISDYLALAIGRKPHTERLNLQAAGLETDSQGFIPVDHQGRTDTPHIFAIGDIVGGPALAHKASYQGKVAAAAISGDHAAAVDYRALPQVVYSQPEIAQVGFSSREAEKRGINVISSHFPLSANGRALSLNDTNGFIRIIADKENQTILGAEVAGPSASELIAILSLAVEGGLNVQDLALTIQAHPTISEGMIDAAEGILGHPIHMV</sequence>
<dbReference type="PRINTS" id="PR00411">
    <property type="entry name" value="PNDRDTASEI"/>
</dbReference>
<evidence type="ECO:0000256" key="13">
    <source>
        <dbReference type="PIRSR" id="PIRSR000350-4"/>
    </source>
</evidence>
<proteinExistence type="inferred from homology"/>
<keyword evidence="4 14" id="KW-0285">Flavoprotein</keyword>
<feature type="binding site" evidence="12">
    <location>
        <begin position="182"/>
        <end position="189"/>
    </location>
    <ligand>
        <name>NAD(+)</name>
        <dbReference type="ChEBI" id="CHEBI:57540"/>
    </ligand>
</feature>
<dbReference type="SUPFAM" id="SSF51905">
    <property type="entry name" value="FAD/NAD(P)-binding domain"/>
    <property type="match status" value="1"/>
</dbReference>
<dbReference type="GO" id="GO:0006103">
    <property type="term" value="P:2-oxoglutarate metabolic process"/>
    <property type="evidence" value="ECO:0007669"/>
    <property type="project" value="TreeGrafter"/>
</dbReference>
<feature type="binding site" evidence="12">
    <location>
        <position position="313"/>
    </location>
    <ligand>
        <name>FAD</name>
        <dbReference type="ChEBI" id="CHEBI:57692"/>
    </ligand>
</feature>
<keyword evidence="8" id="KW-1015">Disulfide bond</keyword>
<evidence type="ECO:0000256" key="3">
    <source>
        <dbReference type="ARBA" id="ARBA00016961"/>
    </source>
</evidence>
<evidence type="ECO:0000256" key="12">
    <source>
        <dbReference type="PIRSR" id="PIRSR000350-3"/>
    </source>
</evidence>
<dbReference type="SUPFAM" id="SSF55424">
    <property type="entry name" value="FAD/NAD-linked reductases, dimerisation (C-terminal) domain"/>
    <property type="match status" value="1"/>
</dbReference>
<feature type="disulfide bond" description="Redox-active" evidence="13">
    <location>
        <begin position="44"/>
        <end position="49"/>
    </location>
</feature>
<evidence type="ECO:0000259" key="15">
    <source>
        <dbReference type="Pfam" id="PF02852"/>
    </source>
</evidence>
<evidence type="ECO:0000256" key="1">
    <source>
        <dbReference type="ARBA" id="ARBA00007532"/>
    </source>
</evidence>
<dbReference type="GO" id="GO:0004148">
    <property type="term" value="F:dihydrolipoyl dehydrogenase (NADH) activity"/>
    <property type="evidence" value="ECO:0007669"/>
    <property type="project" value="UniProtKB-EC"/>
</dbReference>
<dbReference type="EMBL" id="JAUNQW010000019">
    <property type="protein sequence ID" value="MDO5457647.1"/>
    <property type="molecule type" value="Genomic_DNA"/>
</dbReference>
<dbReference type="InterPro" id="IPR001100">
    <property type="entry name" value="Pyr_nuc-diS_OxRdtase"/>
</dbReference>
<evidence type="ECO:0000259" key="16">
    <source>
        <dbReference type="Pfam" id="PF07992"/>
    </source>
</evidence>
<dbReference type="InterPro" id="IPR036188">
    <property type="entry name" value="FAD/NAD-bd_sf"/>
</dbReference>
<feature type="binding site" evidence="12">
    <location>
        <position position="272"/>
    </location>
    <ligand>
        <name>NAD(+)</name>
        <dbReference type="ChEBI" id="CHEBI:57540"/>
    </ligand>
</feature>
<protein>
    <recommendedName>
        <fullName evidence="3 14">Dihydrolipoyl dehydrogenase</fullName>
        <ecNumber evidence="2 14">1.8.1.4</ecNumber>
    </recommendedName>
</protein>
<dbReference type="Proteomes" id="UP001171751">
    <property type="component" value="Unassembled WGS sequence"/>
</dbReference>
<evidence type="ECO:0000256" key="9">
    <source>
        <dbReference type="ARBA" id="ARBA00023284"/>
    </source>
</evidence>
<feature type="binding site" evidence="12">
    <location>
        <position position="205"/>
    </location>
    <ligand>
        <name>NAD(+)</name>
        <dbReference type="ChEBI" id="CHEBI:57540"/>
    </ligand>
</feature>
<feature type="active site" description="Proton acceptor" evidence="11">
    <location>
        <position position="446"/>
    </location>
</feature>
<comment type="caution">
    <text evidence="17">The sequence shown here is derived from an EMBL/GenBank/DDBJ whole genome shotgun (WGS) entry which is preliminary data.</text>
</comment>
<comment type="cofactor">
    <cofactor evidence="12 14">
        <name>FAD</name>
        <dbReference type="ChEBI" id="CHEBI:57692"/>
    </cofactor>
    <text evidence="12 14">Binds 1 FAD per subunit.</text>
</comment>
<feature type="domain" description="FAD/NAD(P)-binding" evidence="16">
    <location>
        <begin position="8"/>
        <end position="328"/>
    </location>
</feature>
<dbReference type="FunFam" id="3.30.390.30:FF:000001">
    <property type="entry name" value="Dihydrolipoyl dehydrogenase"/>
    <property type="match status" value="1"/>
</dbReference>
<keyword evidence="9 14" id="KW-0676">Redox-active center</keyword>
<keyword evidence="18" id="KW-1185">Reference proteome</keyword>
<evidence type="ECO:0000256" key="2">
    <source>
        <dbReference type="ARBA" id="ARBA00012608"/>
    </source>
</evidence>
<evidence type="ECO:0000256" key="8">
    <source>
        <dbReference type="ARBA" id="ARBA00023157"/>
    </source>
</evidence>
<evidence type="ECO:0000256" key="14">
    <source>
        <dbReference type="RuleBase" id="RU003692"/>
    </source>
</evidence>
<organism evidence="17 18">
    <name type="scientific">Atopococcus tabaci</name>
    <dbReference type="NCBI Taxonomy" id="269774"/>
    <lineage>
        <taxon>Bacteria</taxon>
        <taxon>Bacillati</taxon>
        <taxon>Bacillota</taxon>
        <taxon>Bacilli</taxon>
        <taxon>Lactobacillales</taxon>
        <taxon>Carnobacteriaceae</taxon>
        <taxon>Atopococcus</taxon>
    </lineage>
</organism>
<evidence type="ECO:0000256" key="10">
    <source>
        <dbReference type="ARBA" id="ARBA00049187"/>
    </source>
</evidence>
<name>A0AA43UCW6_9LACT</name>
<dbReference type="Pfam" id="PF07992">
    <property type="entry name" value="Pyr_redox_2"/>
    <property type="match status" value="1"/>
</dbReference>
<accession>A0AA43UCW6</accession>
<dbReference type="InterPro" id="IPR050151">
    <property type="entry name" value="Class-I_Pyr_Nuc-Dis_Oxidored"/>
</dbReference>
<dbReference type="GO" id="GO:0050660">
    <property type="term" value="F:flavin adenine dinucleotide binding"/>
    <property type="evidence" value="ECO:0007669"/>
    <property type="project" value="InterPro"/>
</dbReference>
<dbReference type="PIRSF" id="PIRSF000350">
    <property type="entry name" value="Mercury_reductase_MerA"/>
    <property type="match status" value="1"/>
</dbReference>
<evidence type="ECO:0000256" key="7">
    <source>
        <dbReference type="ARBA" id="ARBA00023027"/>
    </source>
</evidence>
<evidence type="ECO:0000313" key="17">
    <source>
        <dbReference type="EMBL" id="MDO5457647.1"/>
    </source>
</evidence>
<evidence type="ECO:0000256" key="11">
    <source>
        <dbReference type="PIRSR" id="PIRSR000350-2"/>
    </source>
</evidence>
<comment type="catalytic activity">
    <reaction evidence="10 14">
        <text>N(6)-[(R)-dihydrolipoyl]-L-lysyl-[protein] + NAD(+) = N(6)-[(R)-lipoyl]-L-lysyl-[protein] + NADH + H(+)</text>
        <dbReference type="Rhea" id="RHEA:15045"/>
        <dbReference type="Rhea" id="RHEA-COMP:10474"/>
        <dbReference type="Rhea" id="RHEA-COMP:10475"/>
        <dbReference type="ChEBI" id="CHEBI:15378"/>
        <dbReference type="ChEBI" id="CHEBI:57540"/>
        <dbReference type="ChEBI" id="CHEBI:57945"/>
        <dbReference type="ChEBI" id="CHEBI:83099"/>
        <dbReference type="ChEBI" id="CHEBI:83100"/>
        <dbReference type="EC" id="1.8.1.4"/>
    </reaction>
</comment>
<dbReference type="PROSITE" id="PS00076">
    <property type="entry name" value="PYRIDINE_REDOX_1"/>
    <property type="match status" value="1"/>
</dbReference>
<keyword evidence="7 12" id="KW-0520">NAD</keyword>
<dbReference type="PRINTS" id="PR00368">
    <property type="entry name" value="FADPNR"/>
</dbReference>
<dbReference type="InterPro" id="IPR012999">
    <property type="entry name" value="Pyr_OxRdtase_I_AS"/>
</dbReference>
<dbReference type="PANTHER" id="PTHR22912:SF160">
    <property type="entry name" value="DIHYDROLIPOYL DEHYDROGENASE"/>
    <property type="match status" value="1"/>
</dbReference>
<dbReference type="InterPro" id="IPR023753">
    <property type="entry name" value="FAD/NAD-binding_dom"/>
</dbReference>
<comment type="miscellaneous">
    <text evidence="14">The active site is a redox-active disulfide bond.</text>
</comment>
<dbReference type="Pfam" id="PF02852">
    <property type="entry name" value="Pyr_redox_dim"/>
    <property type="match status" value="1"/>
</dbReference>
<dbReference type="Gene3D" id="3.50.50.60">
    <property type="entry name" value="FAD/NAD(P)-binding domain"/>
    <property type="match status" value="2"/>
</dbReference>
<dbReference type="InterPro" id="IPR006258">
    <property type="entry name" value="Lipoamide_DH"/>
</dbReference>
<evidence type="ECO:0000313" key="18">
    <source>
        <dbReference type="Proteomes" id="UP001171751"/>
    </source>
</evidence>
<feature type="binding site" evidence="12">
    <location>
        <position position="53"/>
    </location>
    <ligand>
        <name>FAD</name>
        <dbReference type="ChEBI" id="CHEBI:57692"/>
    </ligand>
</feature>
<dbReference type="PANTHER" id="PTHR22912">
    <property type="entry name" value="DISULFIDE OXIDOREDUCTASE"/>
    <property type="match status" value="1"/>
</dbReference>
<keyword evidence="5 12" id="KW-0274">FAD</keyword>
<comment type="similarity">
    <text evidence="1 14">Belongs to the class-I pyridine nucleotide-disulfide oxidoreductase family.</text>
</comment>
<dbReference type="InterPro" id="IPR016156">
    <property type="entry name" value="FAD/NAD-linked_Rdtase_dimer_sf"/>
</dbReference>
<keyword evidence="6 14" id="KW-0560">Oxidoreductase</keyword>
<dbReference type="EC" id="1.8.1.4" evidence="2 14"/>
<reference evidence="17" key="1">
    <citation type="submission" date="2023-07" db="EMBL/GenBank/DDBJ databases">
        <title>Between Cages and Wild: Unraveling the Impact of Captivity on Animal Microbiomes and Antimicrobial Resistance.</title>
        <authorList>
            <person name="Schmartz G.P."/>
            <person name="Rehner J."/>
            <person name="Schuff M.J."/>
            <person name="Becker S.L."/>
            <person name="Kravczyk M."/>
            <person name="Gurevich A."/>
            <person name="Francke R."/>
            <person name="Mueller R."/>
            <person name="Keller V."/>
            <person name="Keller A."/>
        </authorList>
    </citation>
    <scope>NUCLEOTIDE SEQUENCE</scope>
    <source>
        <strain evidence="17">S39M_St_73</strain>
    </source>
</reference>
<dbReference type="NCBIfam" id="TIGR01350">
    <property type="entry name" value="lipoamide_DH"/>
    <property type="match status" value="1"/>
</dbReference>
<gene>
    <name evidence="17" type="primary">lpdA</name>
    <name evidence="17" type="ORF">Q4F26_04800</name>
</gene>
<feature type="domain" description="Pyridine nucleotide-disulphide oxidoreductase dimerisation" evidence="15">
    <location>
        <begin position="349"/>
        <end position="456"/>
    </location>
</feature>